<name>A0A085LP69_9BILA</name>
<protein>
    <submittedName>
        <fullName evidence="2">Uncharacterized protein</fullName>
    </submittedName>
</protein>
<evidence type="ECO:0000256" key="1">
    <source>
        <dbReference type="SAM" id="Phobius"/>
    </source>
</evidence>
<organism evidence="2 3">
    <name type="scientific">Trichuris suis</name>
    <name type="common">pig whipworm</name>
    <dbReference type="NCBI Taxonomy" id="68888"/>
    <lineage>
        <taxon>Eukaryota</taxon>
        <taxon>Metazoa</taxon>
        <taxon>Ecdysozoa</taxon>
        <taxon>Nematoda</taxon>
        <taxon>Enoplea</taxon>
        <taxon>Dorylaimia</taxon>
        <taxon>Trichinellida</taxon>
        <taxon>Trichuridae</taxon>
        <taxon>Trichuris</taxon>
    </lineage>
</organism>
<accession>A0A085LP69</accession>
<dbReference type="AlphaFoldDB" id="A0A085LP69"/>
<dbReference type="Proteomes" id="UP000030764">
    <property type="component" value="Unassembled WGS sequence"/>
</dbReference>
<proteinExistence type="predicted"/>
<keyword evidence="1" id="KW-0812">Transmembrane</keyword>
<evidence type="ECO:0000313" key="2">
    <source>
        <dbReference type="EMBL" id="KFD46765.1"/>
    </source>
</evidence>
<evidence type="ECO:0000313" key="3">
    <source>
        <dbReference type="Proteomes" id="UP000030764"/>
    </source>
</evidence>
<keyword evidence="1" id="KW-0472">Membrane</keyword>
<keyword evidence="1" id="KW-1133">Transmembrane helix</keyword>
<keyword evidence="3" id="KW-1185">Reference proteome</keyword>
<feature type="transmembrane region" description="Helical" evidence="1">
    <location>
        <begin position="54"/>
        <end position="75"/>
    </location>
</feature>
<dbReference type="EMBL" id="KL363354">
    <property type="protein sequence ID" value="KFD46765.1"/>
    <property type="molecule type" value="Genomic_DNA"/>
</dbReference>
<gene>
    <name evidence="2" type="ORF">M513_12346</name>
</gene>
<sequence length="97" mass="11128">MTPHPPSGRSLIDHFTSECGHVKFQFVPQVYNLGRTLNQMGRFVPPILDFTFELAPGILSFLSHCTCFVIFFTMAETKKMLAIQPGVFEIWVYPFTR</sequence>
<reference evidence="2 3" key="1">
    <citation type="journal article" date="2014" name="Nat. Genet.">
        <title>Genome and transcriptome of the porcine whipworm Trichuris suis.</title>
        <authorList>
            <person name="Jex A.R."/>
            <person name="Nejsum P."/>
            <person name="Schwarz E.M."/>
            <person name="Hu L."/>
            <person name="Young N.D."/>
            <person name="Hall R.S."/>
            <person name="Korhonen P.K."/>
            <person name="Liao S."/>
            <person name="Thamsborg S."/>
            <person name="Xia J."/>
            <person name="Xu P."/>
            <person name="Wang S."/>
            <person name="Scheerlinck J.P."/>
            <person name="Hofmann A."/>
            <person name="Sternberg P.W."/>
            <person name="Wang J."/>
            <person name="Gasser R.B."/>
        </authorList>
    </citation>
    <scope>NUCLEOTIDE SEQUENCE [LARGE SCALE GENOMIC DNA]</scope>
    <source>
        <strain evidence="2">DCEP-RM93M</strain>
    </source>
</reference>